<evidence type="ECO:0000313" key="1">
    <source>
        <dbReference type="EMBL" id="KAJ5372397.1"/>
    </source>
</evidence>
<sequence length="111" mass="12826">MAKSVNPWSAWFTSPANPCLKIKELCAADSRTKIDTQREKTTFACREEHTVRVGFSLIFEHEYATRKTVDAETKERKEIQTLMKMFTLPSNDRFHFAYTYIATIGNNSINV</sequence>
<reference evidence="1" key="1">
    <citation type="submission" date="2022-12" db="EMBL/GenBank/DDBJ databases">
        <authorList>
            <person name="Petersen C."/>
        </authorList>
    </citation>
    <scope>NUCLEOTIDE SEQUENCE</scope>
    <source>
        <strain evidence="1">IBT 3081</strain>
    </source>
</reference>
<protein>
    <submittedName>
        <fullName evidence="1">Uncharacterized protein</fullName>
    </submittedName>
</protein>
<dbReference type="Proteomes" id="UP001147752">
    <property type="component" value="Unassembled WGS sequence"/>
</dbReference>
<dbReference type="EMBL" id="JAPZBT010000002">
    <property type="protein sequence ID" value="KAJ5372397.1"/>
    <property type="molecule type" value="Genomic_DNA"/>
</dbReference>
<name>A0A9W9S5G4_9EURO</name>
<evidence type="ECO:0000313" key="2">
    <source>
        <dbReference type="Proteomes" id="UP001147752"/>
    </source>
</evidence>
<dbReference type="GeneID" id="81461316"/>
<gene>
    <name evidence="1" type="ORF">N7517_004403</name>
</gene>
<organism evidence="1 2">
    <name type="scientific">Penicillium concentricum</name>
    <dbReference type="NCBI Taxonomy" id="293559"/>
    <lineage>
        <taxon>Eukaryota</taxon>
        <taxon>Fungi</taxon>
        <taxon>Dikarya</taxon>
        <taxon>Ascomycota</taxon>
        <taxon>Pezizomycotina</taxon>
        <taxon>Eurotiomycetes</taxon>
        <taxon>Eurotiomycetidae</taxon>
        <taxon>Eurotiales</taxon>
        <taxon>Aspergillaceae</taxon>
        <taxon>Penicillium</taxon>
    </lineage>
</organism>
<comment type="caution">
    <text evidence="1">The sequence shown here is derived from an EMBL/GenBank/DDBJ whole genome shotgun (WGS) entry which is preliminary data.</text>
</comment>
<dbReference type="RefSeq" id="XP_056578383.1">
    <property type="nucleotide sequence ID" value="XM_056722133.1"/>
</dbReference>
<keyword evidence="2" id="KW-1185">Reference proteome</keyword>
<proteinExistence type="predicted"/>
<dbReference type="AlphaFoldDB" id="A0A9W9S5G4"/>
<reference evidence="1" key="2">
    <citation type="journal article" date="2023" name="IMA Fungus">
        <title>Comparative genomic study of the Penicillium genus elucidates a diverse pangenome and 15 lateral gene transfer events.</title>
        <authorList>
            <person name="Petersen C."/>
            <person name="Sorensen T."/>
            <person name="Nielsen M.R."/>
            <person name="Sondergaard T.E."/>
            <person name="Sorensen J.L."/>
            <person name="Fitzpatrick D.A."/>
            <person name="Frisvad J.C."/>
            <person name="Nielsen K.L."/>
        </authorList>
    </citation>
    <scope>NUCLEOTIDE SEQUENCE</scope>
    <source>
        <strain evidence="1">IBT 3081</strain>
    </source>
</reference>
<dbReference type="OrthoDB" id="4326398at2759"/>
<accession>A0A9W9S5G4</accession>